<evidence type="ECO:0000256" key="1">
    <source>
        <dbReference type="ARBA" id="ARBA00022723"/>
    </source>
</evidence>
<feature type="domain" description="FLYWCH-type" evidence="4">
    <location>
        <begin position="6"/>
        <end position="66"/>
    </location>
</feature>
<evidence type="ECO:0000256" key="2">
    <source>
        <dbReference type="ARBA" id="ARBA00022771"/>
    </source>
</evidence>
<dbReference type="EMBL" id="CAJNOJ010001072">
    <property type="protein sequence ID" value="CAF1541239.1"/>
    <property type="molecule type" value="Genomic_DNA"/>
</dbReference>
<keyword evidence="2" id="KW-0863">Zinc-finger</keyword>
<dbReference type="AlphaFoldDB" id="A0A815VXG6"/>
<keyword evidence="3" id="KW-0862">Zinc</keyword>
<dbReference type="PANTHER" id="PTHR47160:SF10">
    <property type="entry name" value="MULE TRANSPOSASE DOMAIN-CONTAINING PROTEIN"/>
    <property type="match status" value="1"/>
</dbReference>
<evidence type="ECO:0000313" key="7">
    <source>
        <dbReference type="EMBL" id="CAF1649518.1"/>
    </source>
</evidence>
<dbReference type="OrthoDB" id="10029846at2759"/>
<dbReference type="Gene3D" id="2.20.25.240">
    <property type="match status" value="1"/>
</dbReference>
<evidence type="ECO:0000259" key="5">
    <source>
        <dbReference type="Pfam" id="PF10551"/>
    </source>
</evidence>
<proteinExistence type="predicted"/>
<comment type="caution">
    <text evidence="6">The sequence shown here is derived from an EMBL/GenBank/DDBJ whole genome shotgun (WGS) entry which is preliminary data.</text>
</comment>
<evidence type="ECO:0000313" key="6">
    <source>
        <dbReference type="EMBL" id="CAF1541239.1"/>
    </source>
</evidence>
<evidence type="ECO:0000256" key="3">
    <source>
        <dbReference type="ARBA" id="ARBA00022833"/>
    </source>
</evidence>
<feature type="domain" description="MULE transposase" evidence="5">
    <location>
        <begin position="186"/>
        <end position="267"/>
    </location>
</feature>
<accession>A0A815VXG6</accession>
<dbReference type="GO" id="GO:0008270">
    <property type="term" value="F:zinc ion binding"/>
    <property type="evidence" value="ECO:0007669"/>
    <property type="project" value="UniProtKB-KW"/>
</dbReference>
<keyword evidence="1" id="KW-0479">Metal-binding</keyword>
<dbReference type="Proteomes" id="UP000663828">
    <property type="component" value="Unassembled WGS sequence"/>
</dbReference>
<evidence type="ECO:0000259" key="4">
    <source>
        <dbReference type="Pfam" id="PF04500"/>
    </source>
</evidence>
<dbReference type="InterPro" id="IPR007588">
    <property type="entry name" value="Znf_FLYWCH"/>
</dbReference>
<evidence type="ECO:0000313" key="8">
    <source>
        <dbReference type="Proteomes" id="UP000663828"/>
    </source>
</evidence>
<dbReference type="Pfam" id="PF04500">
    <property type="entry name" value="FLYWCH"/>
    <property type="match status" value="1"/>
</dbReference>
<dbReference type="InterPro" id="IPR018289">
    <property type="entry name" value="MULE_transposase_dom"/>
</dbReference>
<dbReference type="Proteomes" id="UP000663852">
    <property type="component" value="Unassembled WGS sequence"/>
</dbReference>
<dbReference type="Pfam" id="PF10551">
    <property type="entry name" value="MULE"/>
    <property type="match status" value="1"/>
</dbReference>
<organism evidence="6 9">
    <name type="scientific">Adineta ricciae</name>
    <name type="common">Rotifer</name>
    <dbReference type="NCBI Taxonomy" id="249248"/>
    <lineage>
        <taxon>Eukaryota</taxon>
        <taxon>Metazoa</taxon>
        <taxon>Spiralia</taxon>
        <taxon>Gnathifera</taxon>
        <taxon>Rotifera</taxon>
        <taxon>Eurotatoria</taxon>
        <taxon>Bdelloidea</taxon>
        <taxon>Adinetida</taxon>
        <taxon>Adinetidae</taxon>
        <taxon>Adineta</taxon>
    </lineage>
</organism>
<name>A0A815VXG6_ADIRI</name>
<dbReference type="EMBL" id="CAJNOR010009927">
    <property type="protein sequence ID" value="CAF1649518.1"/>
    <property type="molecule type" value="Genomic_DNA"/>
</dbReference>
<evidence type="ECO:0008006" key="10">
    <source>
        <dbReference type="Google" id="ProtNLM"/>
    </source>
</evidence>
<evidence type="ECO:0000313" key="9">
    <source>
        <dbReference type="Proteomes" id="UP000663852"/>
    </source>
</evidence>
<gene>
    <name evidence="6" type="ORF">EDS130_LOCUS45333</name>
    <name evidence="7" type="ORF">XAT740_LOCUS54709</name>
</gene>
<keyword evidence="8" id="KW-1185">Reference proteome</keyword>
<dbReference type="PANTHER" id="PTHR47160">
    <property type="entry name" value="PUTATIVE-RELATED"/>
    <property type="match status" value="1"/>
</dbReference>
<reference evidence="6" key="1">
    <citation type="submission" date="2021-02" db="EMBL/GenBank/DDBJ databases">
        <authorList>
            <person name="Nowell W R."/>
        </authorList>
    </citation>
    <scope>NUCLEOTIDE SEQUENCE</scope>
</reference>
<protein>
    <recommendedName>
        <fullName evidence="10">MULE transposase domain-containing protein</fullName>
    </recommendedName>
</protein>
<sequence>MSVTITKTSKEKPLLIYNGYSYTIDQKNETKILWKCIYARKYVCHGRLHTKLNYEFIKTVGQHENHIGNSKDEATRKYYEHLRSECQQNQTTTHNVLTQTNIGVPDEVLVCLPSTSNLKRNIRHWRREHTTEPTPTNIDFPVVPSKYHNTTRNSSFFRKDTGPGPNRFILFFTDEQQFIMENAARFFFQLFAIHASYRDHVIPVAFVLLPSKKEQIYQKMLDEIRQMVPAWQPRKVMMDFEKATQNVFERTFPGIELSGCYFHFCQNVLRFLQNHGFKQNYETDVMFADSIHKILALAFLDPTNVIDGFELLCSKLDNVYQPILDYIEDNYIGRIRGRTRRQPSYPVAFWNMSARVKLDLHRTNNHVEGWHRKLNCAFQCCHPTLWAFLDKLIREENNVHVDIINAMTGRRPPAGKHEQFNRRLRELVENPHQDIYDQITYIGRLLSL</sequence>